<keyword evidence="9" id="KW-0029">Amino-acid transport</keyword>
<dbReference type="PROSITE" id="PS50893">
    <property type="entry name" value="ABC_TRANSPORTER_2"/>
    <property type="match status" value="1"/>
</dbReference>
<dbReference type="CDD" id="cd18585">
    <property type="entry name" value="ABC_6TM_CydC"/>
    <property type="match status" value="1"/>
</dbReference>
<dbReference type="STRING" id="1121869.SAMN03084138_01378"/>
<dbReference type="OrthoDB" id="9802264at2"/>
<keyword evidence="11 17" id="KW-0472">Membrane</keyword>
<feature type="transmembrane region" description="Helical" evidence="17">
    <location>
        <begin position="137"/>
        <end position="158"/>
    </location>
</feature>
<organism evidence="20 21">
    <name type="scientific">Enterovibrio norvegicus DSM 15893</name>
    <dbReference type="NCBI Taxonomy" id="1121869"/>
    <lineage>
        <taxon>Bacteria</taxon>
        <taxon>Pseudomonadati</taxon>
        <taxon>Pseudomonadota</taxon>
        <taxon>Gammaproteobacteria</taxon>
        <taxon>Vibrionales</taxon>
        <taxon>Vibrionaceae</taxon>
        <taxon>Enterovibrio</taxon>
    </lineage>
</organism>
<dbReference type="Gene3D" id="3.40.50.300">
    <property type="entry name" value="P-loop containing nucleotide triphosphate hydrolases"/>
    <property type="match status" value="1"/>
</dbReference>
<evidence type="ECO:0000256" key="3">
    <source>
        <dbReference type="ARBA" id="ARBA00022475"/>
    </source>
</evidence>
<evidence type="ECO:0000256" key="15">
    <source>
        <dbReference type="ARBA" id="ARBA00063833"/>
    </source>
</evidence>
<keyword evidence="5 17" id="KW-0812">Transmembrane</keyword>
<protein>
    <recommendedName>
        <fullName evidence="16">Glutathione/L-cysteine transport system ATP-binding/permease protein CydC</fullName>
    </recommendedName>
</protein>
<evidence type="ECO:0000256" key="6">
    <source>
        <dbReference type="ARBA" id="ARBA00022741"/>
    </source>
</evidence>
<keyword evidence="8" id="KW-1278">Translocase</keyword>
<dbReference type="InterPro" id="IPR039421">
    <property type="entry name" value="Type_1_exporter"/>
</dbReference>
<dbReference type="GO" id="GO:0005524">
    <property type="term" value="F:ATP binding"/>
    <property type="evidence" value="ECO:0007669"/>
    <property type="project" value="UniProtKB-KW"/>
</dbReference>
<dbReference type="InterPro" id="IPR027417">
    <property type="entry name" value="P-loop_NTPase"/>
</dbReference>
<evidence type="ECO:0000256" key="2">
    <source>
        <dbReference type="ARBA" id="ARBA00022448"/>
    </source>
</evidence>
<evidence type="ECO:0000313" key="20">
    <source>
        <dbReference type="EMBL" id="SFP12676.1"/>
    </source>
</evidence>
<dbReference type="InterPro" id="IPR003439">
    <property type="entry name" value="ABC_transporter-like_ATP-bd"/>
</dbReference>
<dbReference type="GO" id="GO:0045454">
    <property type="term" value="P:cell redox homeostasis"/>
    <property type="evidence" value="ECO:0007669"/>
    <property type="project" value="InterPro"/>
</dbReference>
<dbReference type="Pfam" id="PF00664">
    <property type="entry name" value="ABC_membrane"/>
    <property type="match status" value="1"/>
</dbReference>
<dbReference type="SUPFAM" id="SSF90123">
    <property type="entry name" value="ABC transporter transmembrane region"/>
    <property type="match status" value="1"/>
</dbReference>
<dbReference type="PANTHER" id="PTHR24221:SF653">
    <property type="entry name" value="TRANSPORT ATP-BINDING PROTEIN CYDC"/>
    <property type="match status" value="1"/>
</dbReference>
<dbReference type="InterPro" id="IPR017871">
    <property type="entry name" value="ABC_transporter-like_CS"/>
</dbReference>
<dbReference type="Proteomes" id="UP000182692">
    <property type="component" value="Unassembled WGS sequence"/>
</dbReference>
<dbReference type="PROSITE" id="PS00211">
    <property type="entry name" value="ABC_TRANSPORTER_1"/>
    <property type="match status" value="1"/>
</dbReference>
<keyword evidence="2" id="KW-0813">Transport</keyword>
<dbReference type="CDD" id="cd03247">
    <property type="entry name" value="ABCC_cytochrome_bd"/>
    <property type="match status" value="1"/>
</dbReference>
<dbReference type="Pfam" id="PF00005">
    <property type="entry name" value="ABC_tran"/>
    <property type="match status" value="1"/>
</dbReference>
<feature type="transmembrane region" description="Helical" evidence="17">
    <location>
        <begin position="164"/>
        <end position="184"/>
    </location>
</feature>
<dbReference type="NCBIfam" id="NF008364">
    <property type="entry name" value="PRK11160.1"/>
    <property type="match status" value="1"/>
</dbReference>
<proteinExistence type="inferred from homology"/>
<dbReference type="InterPro" id="IPR014223">
    <property type="entry name" value="ABC_CydC/D"/>
</dbReference>
<evidence type="ECO:0000256" key="4">
    <source>
        <dbReference type="ARBA" id="ARBA00022519"/>
    </source>
</evidence>
<dbReference type="PANTHER" id="PTHR24221">
    <property type="entry name" value="ATP-BINDING CASSETTE SUB-FAMILY B"/>
    <property type="match status" value="1"/>
</dbReference>
<dbReference type="InterPro" id="IPR003593">
    <property type="entry name" value="AAA+_ATPase"/>
</dbReference>
<evidence type="ECO:0000256" key="9">
    <source>
        <dbReference type="ARBA" id="ARBA00022970"/>
    </source>
</evidence>
<dbReference type="InterPro" id="IPR011527">
    <property type="entry name" value="ABC1_TM_dom"/>
</dbReference>
<evidence type="ECO:0000256" key="8">
    <source>
        <dbReference type="ARBA" id="ARBA00022967"/>
    </source>
</evidence>
<dbReference type="AlphaFoldDB" id="A0A1I5MUD1"/>
<dbReference type="GO" id="GO:0016887">
    <property type="term" value="F:ATP hydrolysis activity"/>
    <property type="evidence" value="ECO:0007669"/>
    <property type="project" value="InterPro"/>
</dbReference>
<keyword evidence="6" id="KW-0547">Nucleotide-binding</keyword>
<evidence type="ECO:0000256" key="5">
    <source>
        <dbReference type="ARBA" id="ARBA00022692"/>
    </source>
</evidence>
<evidence type="ECO:0000256" key="12">
    <source>
        <dbReference type="ARBA" id="ARBA00050301"/>
    </source>
</evidence>
<evidence type="ECO:0000256" key="17">
    <source>
        <dbReference type="SAM" id="Phobius"/>
    </source>
</evidence>
<dbReference type="FunFam" id="1.20.1560.10:FF:000060">
    <property type="entry name" value="Cysteine/glutathione ABC transporter ATP-binding protein/permease CydC"/>
    <property type="match status" value="1"/>
</dbReference>
<dbReference type="GO" id="GO:0034040">
    <property type="term" value="F:ATPase-coupled lipid transmembrane transporter activity"/>
    <property type="evidence" value="ECO:0007669"/>
    <property type="project" value="TreeGrafter"/>
</dbReference>
<dbReference type="GeneID" id="35872076"/>
<keyword evidence="4" id="KW-0997">Cell inner membrane</keyword>
<sequence length="573" mass="62284">MRDLIPFLKLYKKHWFGLSLGMLLSFATLAAAIGLLTLSGWFIAASAVAGLAATQNFNYMLPAAGVRGFSIARTAGRWGERVVSHNATFKLLADLRIFFFEKLTPLIPGKVGNLRDADILNRLVADVDAMDHVYLRLVSPMIVGVLGILSISGFLYWFDPAIGLTLGSILFALMFILPVVFFVLGRPHGAEMTQAKSRLRTSLLDWLQGHAELQIFGAAERYRQQAHSDEKCLLNAQRQMAGITGLANGVLLAANGLTLVLMLWLAADGVGGDYPNPMVAMVAFATMASFELMMPVAGAFQYLSQTVTSAKRLNEIIEATPETPFDPLGYNNTAKGDITFESVTYRYHGADQTAVENVSLHIKAGEKVALLGRTGCGKSTLLQLITRAWDPSEGEIRVDNVPLSTWRESALRSSVAVVSQRVDLFNGALRSNLAMAKPAATDEELLDVIHKVGLSALLEGPGLNTWLGDGGRQLSGGERRRLGIARALLRDAPILLLDEPTEGLDVKTEQQILSLLLEHSEGKTVLFITHRLVGLKDMDTICLMDEGGIIEQGSHCDLKAAGGRYTSLLQRIQ</sequence>
<comment type="catalytic activity">
    <reaction evidence="13">
        <text>L-cysteine(in) + ATP + H2O = L-cysteine(out) + ADP + phosphate + H(+)</text>
        <dbReference type="Rhea" id="RHEA:29783"/>
        <dbReference type="ChEBI" id="CHEBI:15377"/>
        <dbReference type="ChEBI" id="CHEBI:15378"/>
        <dbReference type="ChEBI" id="CHEBI:30616"/>
        <dbReference type="ChEBI" id="CHEBI:35235"/>
        <dbReference type="ChEBI" id="CHEBI:43474"/>
        <dbReference type="ChEBI" id="CHEBI:456216"/>
    </reaction>
    <physiologicalReaction direction="left-to-right" evidence="13">
        <dbReference type="Rhea" id="RHEA:29784"/>
    </physiologicalReaction>
</comment>
<evidence type="ECO:0000256" key="14">
    <source>
        <dbReference type="ARBA" id="ARBA00061534"/>
    </source>
</evidence>
<comment type="catalytic activity">
    <reaction evidence="12">
        <text>glutathione(in) + ATP + H2O = glutathione(out) + ADP + phosphate + H(+)</text>
        <dbReference type="Rhea" id="RHEA:29787"/>
        <dbReference type="ChEBI" id="CHEBI:15377"/>
        <dbReference type="ChEBI" id="CHEBI:15378"/>
        <dbReference type="ChEBI" id="CHEBI:30616"/>
        <dbReference type="ChEBI" id="CHEBI:43474"/>
        <dbReference type="ChEBI" id="CHEBI:57925"/>
        <dbReference type="ChEBI" id="CHEBI:456216"/>
    </reaction>
    <physiologicalReaction direction="left-to-right" evidence="12">
        <dbReference type="Rhea" id="RHEA:29788"/>
    </physiologicalReaction>
</comment>
<accession>A0A1I5MUD1</accession>
<dbReference type="GO" id="GO:0005886">
    <property type="term" value="C:plasma membrane"/>
    <property type="evidence" value="ECO:0007669"/>
    <property type="project" value="UniProtKB-SubCell"/>
</dbReference>
<evidence type="ECO:0000256" key="7">
    <source>
        <dbReference type="ARBA" id="ARBA00022840"/>
    </source>
</evidence>
<evidence type="ECO:0000256" key="13">
    <source>
        <dbReference type="ARBA" id="ARBA00051241"/>
    </source>
</evidence>
<dbReference type="FunFam" id="3.40.50.300:FF:000854">
    <property type="entry name" value="Multidrug ABC transporter ATP-binding protein"/>
    <property type="match status" value="1"/>
</dbReference>
<evidence type="ECO:0000259" key="19">
    <source>
        <dbReference type="PROSITE" id="PS50929"/>
    </source>
</evidence>
<evidence type="ECO:0000313" key="21">
    <source>
        <dbReference type="Proteomes" id="UP000182692"/>
    </source>
</evidence>
<keyword evidence="3" id="KW-1003">Cell membrane</keyword>
<name>A0A1I5MUD1_9GAMM</name>
<comment type="similarity">
    <text evidence="14">Belongs to the ABC transporter superfamily. Cysteine exporter (TC 3.A.1.129.1) family.</text>
</comment>
<keyword evidence="10 17" id="KW-1133">Transmembrane helix</keyword>
<dbReference type="EMBL" id="FOWR01000008">
    <property type="protein sequence ID" value="SFP12676.1"/>
    <property type="molecule type" value="Genomic_DNA"/>
</dbReference>
<dbReference type="GO" id="GO:0006865">
    <property type="term" value="P:amino acid transport"/>
    <property type="evidence" value="ECO:0007669"/>
    <property type="project" value="UniProtKB-KW"/>
</dbReference>
<feature type="transmembrane region" description="Helical" evidence="17">
    <location>
        <begin position="279"/>
        <end position="303"/>
    </location>
</feature>
<reference evidence="20 21" key="1">
    <citation type="submission" date="2016-10" db="EMBL/GenBank/DDBJ databases">
        <authorList>
            <person name="de Groot N.N."/>
        </authorList>
    </citation>
    <scope>NUCLEOTIDE SEQUENCE [LARGE SCALE GENOMIC DNA]</scope>
    <source>
        <strain evidence="20 21">DSM 15893</strain>
    </source>
</reference>
<dbReference type="NCBIfam" id="TIGR02868">
    <property type="entry name" value="CydC"/>
    <property type="match status" value="1"/>
</dbReference>
<evidence type="ECO:0000259" key="18">
    <source>
        <dbReference type="PROSITE" id="PS50893"/>
    </source>
</evidence>
<dbReference type="SUPFAM" id="SSF52540">
    <property type="entry name" value="P-loop containing nucleoside triphosphate hydrolases"/>
    <property type="match status" value="1"/>
</dbReference>
<dbReference type="RefSeq" id="WP_074926111.1">
    <property type="nucleotide sequence ID" value="NZ_FOWR01000008.1"/>
</dbReference>
<gene>
    <name evidence="20" type="ORF">SAMN03084138_01378</name>
</gene>
<evidence type="ECO:0000256" key="1">
    <source>
        <dbReference type="ARBA" id="ARBA00004429"/>
    </source>
</evidence>
<keyword evidence="7 20" id="KW-0067">ATP-binding</keyword>
<evidence type="ECO:0000256" key="16">
    <source>
        <dbReference type="ARBA" id="ARBA00071411"/>
    </source>
</evidence>
<feature type="domain" description="ABC transmembrane type-1" evidence="19">
    <location>
        <begin position="20"/>
        <end position="308"/>
    </location>
</feature>
<dbReference type="Gene3D" id="1.20.1560.10">
    <property type="entry name" value="ABC transporter type 1, transmembrane domain"/>
    <property type="match status" value="1"/>
</dbReference>
<feature type="transmembrane region" description="Helical" evidence="17">
    <location>
        <begin position="15"/>
        <end position="35"/>
    </location>
</feature>
<evidence type="ECO:0000256" key="10">
    <source>
        <dbReference type="ARBA" id="ARBA00022989"/>
    </source>
</evidence>
<dbReference type="PROSITE" id="PS50929">
    <property type="entry name" value="ABC_TM1F"/>
    <property type="match status" value="1"/>
</dbReference>
<dbReference type="InterPro" id="IPR036640">
    <property type="entry name" value="ABC1_TM_sf"/>
</dbReference>
<dbReference type="GO" id="GO:0034775">
    <property type="term" value="P:glutathione transmembrane transport"/>
    <property type="evidence" value="ECO:0007669"/>
    <property type="project" value="InterPro"/>
</dbReference>
<dbReference type="GO" id="GO:0140359">
    <property type="term" value="F:ABC-type transporter activity"/>
    <property type="evidence" value="ECO:0007669"/>
    <property type="project" value="InterPro"/>
</dbReference>
<comment type="subunit">
    <text evidence="15">Forms a heterodimer with CydD.</text>
</comment>
<evidence type="ECO:0000256" key="11">
    <source>
        <dbReference type="ARBA" id="ARBA00023136"/>
    </source>
</evidence>
<feature type="transmembrane region" description="Helical" evidence="17">
    <location>
        <begin position="246"/>
        <end position="267"/>
    </location>
</feature>
<feature type="domain" description="ABC transporter" evidence="18">
    <location>
        <begin position="338"/>
        <end position="571"/>
    </location>
</feature>
<dbReference type="SMART" id="SM00382">
    <property type="entry name" value="AAA"/>
    <property type="match status" value="1"/>
</dbReference>
<comment type="subcellular location">
    <subcellularLocation>
        <location evidence="1">Cell inner membrane</location>
        <topology evidence="1">Multi-pass membrane protein</topology>
    </subcellularLocation>
</comment>